<keyword evidence="2" id="KW-1185">Reference proteome</keyword>
<sequence length="70" mass="7728">MSGCDYYSSWGRHLKMIAACTSMDVDTVTDQGSTKRPKESEVNTEVIYSIPPTKCCVLRGIKIGRKGKAQ</sequence>
<proteinExistence type="predicted"/>
<name>A0A5B7K034_PORTR</name>
<accession>A0A5B7K034</accession>
<dbReference type="EMBL" id="VSRR010122585">
    <property type="protein sequence ID" value="MPD00370.1"/>
    <property type="molecule type" value="Genomic_DNA"/>
</dbReference>
<dbReference type="AlphaFoldDB" id="A0A5B7K034"/>
<protein>
    <submittedName>
        <fullName evidence="1">Uncharacterized protein</fullName>
    </submittedName>
</protein>
<evidence type="ECO:0000313" key="2">
    <source>
        <dbReference type="Proteomes" id="UP000324222"/>
    </source>
</evidence>
<reference evidence="1 2" key="1">
    <citation type="submission" date="2019-05" db="EMBL/GenBank/DDBJ databases">
        <title>Another draft genome of Portunus trituberculatus and its Hox gene families provides insights of decapod evolution.</title>
        <authorList>
            <person name="Jeong J.-H."/>
            <person name="Song I."/>
            <person name="Kim S."/>
            <person name="Choi T."/>
            <person name="Kim D."/>
            <person name="Ryu S."/>
            <person name="Kim W."/>
        </authorList>
    </citation>
    <scope>NUCLEOTIDE SEQUENCE [LARGE SCALE GENOMIC DNA]</scope>
    <source>
        <tissue evidence="1">Muscle</tissue>
    </source>
</reference>
<gene>
    <name evidence="1" type="ORF">E2C01_095836</name>
</gene>
<dbReference type="Proteomes" id="UP000324222">
    <property type="component" value="Unassembled WGS sequence"/>
</dbReference>
<organism evidence="1 2">
    <name type="scientific">Portunus trituberculatus</name>
    <name type="common">Swimming crab</name>
    <name type="synonym">Neptunus trituberculatus</name>
    <dbReference type="NCBI Taxonomy" id="210409"/>
    <lineage>
        <taxon>Eukaryota</taxon>
        <taxon>Metazoa</taxon>
        <taxon>Ecdysozoa</taxon>
        <taxon>Arthropoda</taxon>
        <taxon>Crustacea</taxon>
        <taxon>Multicrustacea</taxon>
        <taxon>Malacostraca</taxon>
        <taxon>Eumalacostraca</taxon>
        <taxon>Eucarida</taxon>
        <taxon>Decapoda</taxon>
        <taxon>Pleocyemata</taxon>
        <taxon>Brachyura</taxon>
        <taxon>Eubrachyura</taxon>
        <taxon>Portunoidea</taxon>
        <taxon>Portunidae</taxon>
        <taxon>Portuninae</taxon>
        <taxon>Portunus</taxon>
    </lineage>
</organism>
<evidence type="ECO:0000313" key="1">
    <source>
        <dbReference type="EMBL" id="MPD00370.1"/>
    </source>
</evidence>
<comment type="caution">
    <text evidence="1">The sequence shown here is derived from an EMBL/GenBank/DDBJ whole genome shotgun (WGS) entry which is preliminary data.</text>
</comment>